<dbReference type="EMBL" id="JAUSUF010000001">
    <property type="protein sequence ID" value="MDQ0148165.1"/>
    <property type="molecule type" value="Genomic_DNA"/>
</dbReference>
<dbReference type="PANTHER" id="PTHR32329">
    <property type="entry name" value="BIFUNCTIONAL PROTEIN [INCLUDES 2-HYDROXYACYL-COA DEHYDRATASE (N-TER) AND ITS ACTIVATOR DOMAIN (C_TERM)-RELATED"/>
    <property type="match status" value="1"/>
</dbReference>
<dbReference type="Proteomes" id="UP001228504">
    <property type="component" value="Unassembled WGS sequence"/>
</dbReference>
<sequence length="252" mass="27502">MNTYTLGIDSGSTTTKGVLYDGKDIVKTLIIKTAAKPKESIYKVFNELYSDSVKYVVSTGYGRNLLKEADKKITEITCHAQGAAFLNPDIRAVIDIGGQDSKAILLDRSLNVVDFLMNDKCAAGTGRFIDVMMRILEEDINNIDEFVQGKTPVSISSMCTVFAESEIISLLANDVDRGDIALGVVHSISKRTSNFAQRLNIEGDVFFSGGLATSKVFKETLESYLNKKVHTHKLSQFAGAIGAAVIGFRKIK</sequence>
<accession>A0ABT9UNE3</accession>
<keyword evidence="4" id="KW-0411">Iron-sulfur</keyword>
<name>A0ABT9UNE3_9FIRM</name>
<dbReference type="InterPro" id="IPR008275">
    <property type="entry name" value="CoA_E_activase_dom"/>
</dbReference>
<dbReference type="Gene3D" id="3.30.420.40">
    <property type="match status" value="2"/>
</dbReference>
<dbReference type="CDD" id="cd24036">
    <property type="entry name" value="ASKHA_NBD_BcrAD_BadFG_HgdC_HadI"/>
    <property type="match status" value="1"/>
</dbReference>
<keyword evidence="7" id="KW-1185">Reference proteome</keyword>
<evidence type="ECO:0000313" key="6">
    <source>
        <dbReference type="EMBL" id="MDQ0148165.1"/>
    </source>
</evidence>
<keyword evidence="3" id="KW-0408">Iron</keyword>
<proteinExistence type="predicted"/>
<evidence type="ECO:0000313" key="7">
    <source>
        <dbReference type="Proteomes" id="UP001228504"/>
    </source>
</evidence>
<dbReference type="NCBIfam" id="TIGR00241">
    <property type="entry name" value="CoA_E_activ"/>
    <property type="match status" value="1"/>
</dbReference>
<dbReference type="RefSeq" id="WP_307481772.1">
    <property type="nucleotide sequence ID" value="NZ_JAUSUF010000001.1"/>
</dbReference>
<feature type="domain" description="ATPase BadF/BadG/BcrA/BcrD type" evidence="5">
    <location>
        <begin position="6"/>
        <end position="247"/>
    </location>
</feature>
<gene>
    <name evidence="6" type="ORF">J2S18_000082</name>
</gene>
<evidence type="ECO:0000259" key="5">
    <source>
        <dbReference type="Pfam" id="PF01869"/>
    </source>
</evidence>
<dbReference type="SUPFAM" id="SSF53067">
    <property type="entry name" value="Actin-like ATPase domain"/>
    <property type="match status" value="1"/>
</dbReference>
<evidence type="ECO:0000256" key="2">
    <source>
        <dbReference type="ARBA" id="ARBA00022723"/>
    </source>
</evidence>
<evidence type="ECO:0000256" key="4">
    <source>
        <dbReference type="ARBA" id="ARBA00023014"/>
    </source>
</evidence>
<dbReference type="InterPro" id="IPR051805">
    <property type="entry name" value="Dehydratase_Activator_Redct"/>
</dbReference>
<evidence type="ECO:0000256" key="1">
    <source>
        <dbReference type="ARBA" id="ARBA00001966"/>
    </source>
</evidence>
<dbReference type="InterPro" id="IPR043129">
    <property type="entry name" value="ATPase_NBD"/>
</dbReference>
<dbReference type="InterPro" id="IPR002731">
    <property type="entry name" value="ATPase_BadF"/>
</dbReference>
<dbReference type="PANTHER" id="PTHR32329:SF2">
    <property type="entry name" value="BIFUNCTIONAL PROTEIN [INCLUDES 2-HYDROXYACYL-COA DEHYDRATASE (N-TER) AND ITS ACTIVATOR DOMAIN (C_TERM)"/>
    <property type="match status" value="1"/>
</dbReference>
<protein>
    <submittedName>
        <fullName evidence="6">CoA-substrate-specific enzyme activase</fullName>
    </submittedName>
</protein>
<keyword evidence="2" id="KW-0479">Metal-binding</keyword>
<dbReference type="Pfam" id="PF01869">
    <property type="entry name" value="BcrAD_BadFG"/>
    <property type="match status" value="1"/>
</dbReference>
<comment type="caution">
    <text evidence="6">The sequence shown here is derived from an EMBL/GenBank/DDBJ whole genome shotgun (WGS) entry which is preliminary data.</text>
</comment>
<organism evidence="6 7">
    <name type="scientific">Eubacterium multiforme</name>
    <dbReference type="NCBI Taxonomy" id="83339"/>
    <lineage>
        <taxon>Bacteria</taxon>
        <taxon>Bacillati</taxon>
        <taxon>Bacillota</taxon>
        <taxon>Clostridia</taxon>
        <taxon>Eubacteriales</taxon>
        <taxon>Eubacteriaceae</taxon>
        <taxon>Eubacterium</taxon>
    </lineage>
</organism>
<reference evidence="6 7" key="1">
    <citation type="submission" date="2023-07" db="EMBL/GenBank/DDBJ databases">
        <title>Genomic Encyclopedia of Type Strains, Phase IV (KMG-IV): sequencing the most valuable type-strain genomes for metagenomic binning, comparative biology and taxonomic classification.</title>
        <authorList>
            <person name="Goeker M."/>
        </authorList>
    </citation>
    <scope>NUCLEOTIDE SEQUENCE [LARGE SCALE GENOMIC DNA]</scope>
    <source>
        <strain evidence="6 7">DSM 20694</strain>
    </source>
</reference>
<comment type="cofactor">
    <cofactor evidence="1">
        <name>[4Fe-4S] cluster</name>
        <dbReference type="ChEBI" id="CHEBI:49883"/>
    </cofactor>
</comment>
<evidence type="ECO:0000256" key="3">
    <source>
        <dbReference type="ARBA" id="ARBA00023004"/>
    </source>
</evidence>